<proteinExistence type="predicted"/>
<dbReference type="AlphaFoldDB" id="A0A2J8B1S9"/>
<organism evidence="2 3">
    <name type="scientific">Mageeibacillus indolicus</name>
    <dbReference type="NCBI Taxonomy" id="884684"/>
    <lineage>
        <taxon>Bacteria</taxon>
        <taxon>Bacillati</taxon>
        <taxon>Bacillota</taxon>
        <taxon>Clostridia</taxon>
        <taxon>Eubacteriales</taxon>
        <taxon>Oscillospiraceae</taxon>
        <taxon>Mageeibacillus</taxon>
    </lineage>
</organism>
<evidence type="ECO:0000313" key="2">
    <source>
        <dbReference type="EMBL" id="PNH18714.1"/>
    </source>
</evidence>
<name>A0A2J8B1S9_9FIRM</name>
<accession>A0A2J8B1S9</accession>
<evidence type="ECO:0000313" key="3">
    <source>
        <dbReference type="Proteomes" id="UP000236394"/>
    </source>
</evidence>
<comment type="caution">
    <text evidence="2">The sequence shown here is derived from an EMBL/GenBank/DDBJ whole genome shotgun (WGS) entry which is preliminary data.</text>
</comment>
<dbReference type="RefSeq" id="WP_102892425.1">
    <property type="nucleotide sequence ID" value="NZ_NBZD01000002.1"/>
</dbReference>
<protein>
    <submittedName>
        <fullName evidence="2">Uncharacterized protein</fullName>
    </submittedName>
</protein>
<dbReference type="EMBL" id="NBZD01000002">
    <property type="protein sequence ID" value="PNH18714.1"/>
    <property type="molecule type" value="Genomic_DNA"/>
</dbReference>
<dbReference type="Proteomes" id="UP000236394">
    <property type="component" value="Unassembled WGS sequence"/>
</dbReference>
<reference evidence="3" key="1">
    <citation type="submission" date="2017-04" db="EMBL/GenBank/DDBJ databases">
        <authorList>
            <person name="Bumgarner R.E."/>
            <person name="Fredricks D.N."/>
            <person name="Srinivasan S."/>
        </authorList>
    </citation>
    <scope>NUCLEOTIDE SEQUENCE [LARGE SCALE GENOMIC DNA]</scope>
    <source>
        <strain evidence="3">KA00405</strain>
    </source>
</reference>
<gene>
    <name evidence="2" type="ORF">B7R76_03925</name>
</gene>
<sequence>MRVKLNNRIYDTATAHEVGRQTVSFFGDPYGFEEIMFEKGGKIKEYFLLVNGGELSQYHEETIIPLNLADAHEWLARITGKAHADRLIPMDVSSDAPAITPSKKIVTKSGTAGRKKPRKQ</sequence>
<evidence type="ECO:0000256" key="1">
    <source>
        <dbReference type="SAM" id="MobiDB-lite"/>
    </source>
</evidence>
<feature type="region of interest" description="Disordered" evidence="1">
    <location>
        <begin position="93"/>
        <end position="120"/>
    </location>
</feature>